<evidence type="ECO:0000313" key="5">
    <source>
        <dbReference type="EMBL" id="ANO52566.1"/>
    </source>
</evidence>
<organism evidence="5 6">
    <name type="scientific">Woeseia oceani</name>
    <dbReference type="NCBI Taxonomy" id="1548547"/>
    <lineage>
        <taxon>Bacteria</taxon>
        <taxon>Pseudomonadati</taxon>
        <taxon>Pseudomonadota</taxon>
        <taxon>Gammaproteobacteria</taxon>
        <taxon>Woeseiales</taxon>
        <taxon>Woeseiaceae</taxon>
        <taxon>Woeseia</taxon>
    </lineage>
</organism>
<dbReference type="OrthoDB" id="5729110at2"/>
<feature type="signal peptide" evidence="3">
    <location>
        <begin position="1"/>
        <end position="19"/>
    </location>
</feature>
<dbReference type="CDD" id="cd14659">
    <property type="entry name" value="Imelysin-like_IPPA"/>
    <property type="match status" value="1"/>
</dbReference>
<dbReference type="Pfam" id="PF09375">
    <property type="entry name" value="Peptidase_M75"/>
    <property type="match status" value="1"/>
</dbReference>
<evidence type="ECO:0000259" key="4">
    <source>
        <dbReference type="Pfam" id="PF09375"/>
    </source>
</evidence>
<evidence type="ECO:0000256" key="2">
    <source>
        <dbReference type="ARBA" id="ARBA00022729"/>
    </source>
</evidence>
<evidence type="ECO:0000256" key="1">
    <source>
        <dbReference type="ARBA" id="ARBA00004196"/>
    </source>
</evidence>
<accession>A0A193LJD1</accession>
<dbReference type="RefSeq" id="WP_068618016.1">
    <property type="nucleotide sequence ID" value="NZ_CP016268.1"/>
</dbReference>
<gene>
    <name evidence="5" type="ORF">BA177_16465</name>
</gene>
<protein>
    <recommendedName>
        <fullName evidence="4">Imelysin-like domain-containing protein</fullName>
    </recommendedName>
</protein>
<dbReference type="KEGG" id="woc:BA177_16465"/>
<feature type="domain" description="Imelysin-like" evidence="4">
    <location>
        <begin position="37"/>
        <end position="347"/>
    </location>
</feature>
<proteinExistence type="predicted"/>
<evidence type="ECO:0000256" key="3">
    <source>
        <dbReference type="SAM" id="SignalP"/>
    </source>
</evidence>
<dbReference type="STRING" id="1548547.BA177_16465"/>
<comment type="subcellular location">
    <subcellularLocation>
        <location evidence="1">Cell envelope</location>
    </subcellularLocation>
</comment>
<dbReference type="InterPro" id="IPR038352">
    <property type="entry name" value="Imelysin_sf"/>
</dbReference>
<evidence type="ECO:0000313" key="6">
    <source>
        <dbReference type="Proteomes" id="UP000092695"/>
    </source>
</evidence>
<dbReference type="Proteomes" id="UP000092695">
    <property type="component" value="Chromosome"/>
</dbReference>
<name>A0A193LJD1_9GAMM</name>
<reference evidence="5 6" key="1">
    <citation type="submission" date="2016-06" db="EMBL/GenBank/DDBJ databases">
        <title>Complete genome sequence of a deep-branching marine Gamma Proteobacterium Woeseia oceani type strain XK5.</title>
        <authorList>
            <person name="Mu D."/>
            <person name="Du Z."/>
        </authorList>
    </citation>
    <scope>NUCLEOTIDE SEQUENCE [LARGE SCALE GENOMIC DNA]</scope>
    <source>
        <strain evidence="5 6">XK5</strain>
    </source>
</reference>
<dbReference type="Gene3D" id="1.20.1420.20">
    <property type="entry name" value="M75 peptidase, HXXE motif"/>
    <property type="match status" value="1"/>
</dbReference>
<dbReference type="InterPro" id="IPR034984">
    <property type="entry name" value="Imelysin-like_IPPA"/>
</dbReference>
<dbReference type="EMBL" id="CP016268">
    <property type="protein sequence ID" value="ANO52566.1"/>
    <property type="molecule type" value="Genomic_DNA"/>
</dbReference>
<feature type="chain" id="PRO_5008260327" description="Imelysin-like domain-containing protein" evidence="3">
    <location>
        <begin position="20"/>
        <end position="369"/>
    </location>
</feature>
<sequence>MTRTTGIAVLIASLLAACSAPVPEEVRLLQTVTQQAILPLHSDFATAARDLRDDVQAFCAAPDANAYEQAQNAWRTAMYDWQRLQVVSFGPVTIDNQAWRVQFWPDRNNLVRQKIESLLANGEALTAARLEADSVVIQGLSAAEYLLFDEQGGALPVYLAVDPAAARRCDLLQLISDHTLGVATRLTDGWAEEGADYAAVFTAPGADNPEFAEPADALATLFDSILAALEVAKNDKLAEASGFRNELGIAQPYAVEAWRSRYSLPLIAATIDGARLLYNGGQESTAFGIGDLLRTKGATELADTVEQQFAAVQAATPDGLVLFDAVNLPEHTAELTDYYAALTSLVQTLKNEVPPVLGITLGFNDKDGD</sequence>
<dbReference type="InterPro" id="IPR018976">
    <property type="entry name" value="Imelysin-like"/>
</dbReference>
<dbReference type="PROSITE" id="PS51257">
    <property type="entry name" value="PROKAR_LIPOPROTEIN"/>
    <property type="match status" value="1"/>
</dbReference>
<keyword evidence="6" id="KW-1185">Reference proteome</keyword>
<keyword evidence="2 3" id="KW-0732">Signal</keyword>
<dbReference type="AlphaFoldDB" id="A0A193LJD1"/>
<dbReference type="GO" id="GO:0030313">
    <property type="term" value="C:cell envelope"/>
    <property type="evidence" value="ECO:0007669"/>
    <property type="project" value="UniProtKB-SubCell"/>
</dbReference>